<feature type="region of interest" description="Disordered" evidence="1">
    <location>
        <begin position="1"/>
        <end position="21"/>
    </location>
</feature>
<name>A0AA38NZ98_9AGAR</name>
<reference evidence="2" key="1">
    <citation type="submission" date="2022-08" db="EMBL/GenBank/DDBJ databases">
        <authorList>
            <consortium name="DOE Joint Genome Institute"/>
            <person name="Min B."/>
            <person name="Riley R."/>
            <person name="Sierra-Patev S."/>
            <person name="Naranjo-Ortiz M."/>
            <person name="Looney B."/>
            <person name="Konkel Z."/>
            <person name="Slot J.C."/>
            <person name="Sakamoto Y."/>
            <person name="Steenwyk J.L."/>
            <person name="Rokas A."/>
            <person name="Carro J."/>
            <person name="Camarero S."/>
            <person name="Ferreira P."/>
            <person name="Molpeceres G."/>
            <person name="Ruiz-Duenas F.J."/>
            <person name="Serrano A."/>
            <person name="Henrissat B."/>
            <person name="Drula E."/>
            <person name="Hughes K.W."/>
            <person name="Mata J.L."/>
            <person name="Ishikawa N.K."/>
            <person name="Vargas-Isla R."/>
            <person name="Ushijima S."/>
            <person name="Smith C.A."/>
            <person name="Ahrendt S."/>
            <person name="Andreopoulos W."/>
            <person name="He G."/>
            <person name="Labutti K."/>
            <person name="Lipzen A."/>
            <person name="Ng V."/>
            <person name="Sandor L."/>
            <person name="Barry K."/>
            <person name="Martinez A.T."/>
            <person name="Xiao Y."/>
            <person name="Gibbons J.G."/>
            <person name="Terashima K."/>
            <person name="Hibbett D.S."/>
            <person name="Grigoriev I.V."/>
        </authorList>
    </citation>
    <scope>NUCLEOTIDE SEQUENCE</scope>
    <source>
        <strain evidence="2">TFB9207</strain>
    </source>
</reference>
<feature type="non-terminal residue" evidence="2">
    <location>
        <position position="1"/>
    </location>
</feature>
<sequence length="322" mass="36036">MPKARKQQRMSGAQAKPKRRRNTFNVAKALTKIHRDIGELATELNGNNGRLGWSVCPTNKHAYTFVGPNIWLKDDRDFGKPYTFCKVHRKAKACHYVFQDQRLSGFELAQHPRMIPLVQEQQRLLDLRMESRRIHHSSDLQQPNNLMLQSVVPPTSPPSTPIHRRHSGRPALFPLYNSSPLPTRLPGPRFLRGSSPGPLIEGSSSHNGEDSNIIVISDSNDDENVVVIGDTDDDEENVVAISDTDVDSSVSVTVIIHSSAIQPQPCKVNLHPIDGLVLRQHKILLGSFGLEAGDAIQMFTTNNEWKDVRWSESIDIRPGGFI</sequence>
<dbReference type="EMBL" id="MU806707">
    <property type="protein sequence ID" value="KAJ3833394.1"/>
    <property type="molecule type" value="Genomic_DNA"/>
</dbReference>
<dbReference type="AlphaFoldDB" id="A0AA38NZ98"/>
<organism evidence="2 3">
    <name type="scientific">Lentinula raphanica</name>
    <dbReference type="NCBI Taxonomy" id="153919"/>
    <lineage>
        <taxon>Eukaryota</taxon>
        <taxon>Fungi</taxon>
        <taxon>Dikarya</taxon>
        <taxon>Basidiomycota</taxon>
        <taxon>Agaricomycotina</taxon>
        <taxon>Agaricomycetes</taxon>
        <taxon>Agaricomycetidae</taxon>
        <taxon>Agaricales</taxon>
        <taxon>Marasmiineae</taxon>
        <taxon>Omphalotaceae</taxon>
        <taxon>Lentinula</taxon>
    </lineage>
</organism>
<dbReference type="Proteomes" id="UP001163846">
    <property type="component" value="Unassembled WGS sequence"/>
</dbReference>
<comment type="caution">
    <text evidence="2">The sequence shown here is derived from an EMBL/GenBank/DDBJ whole genome shotgun (WGS) entry which is preliminary data.</text>
</comment>
<evidence type="ECO:0000313" key="2">
    <source>
        <dbReference type="EMBL" id="KAJ3833394.1"/>
    </source>
</evidence>
<protein>
    <submittedName>
        <fullName evidence="2">Uncharacterized protein</fullName>
    </submittedName>
</protein>
<evidence type="ECO:0000256" key="1">
    <source>
        <dbReference type="SAM" id="MobiDB-lite"/>
    </source>
</evidence>
<proteinExistence type="predicted"/>
<accession>A0AA38NZ98</accession>
<gene>
    <name evidence="2" type="ORF">F5878DRAFT_728840</name>
</gene>
<evidence type="ECO:0000313" key="3">
    <source>
        <dbReference type="Proteomes" id="UP001163846"/>
    </source>
</evidence>
<keyword evidence="3" id="KW-1185">Reference proteome</keyword>